<dbReference type="RefSeq" id="WP_008615887.1">
    <property type="nucleotide sequence ID" value="NZ_JH651380.1"/>
</dbReference>
<accession>I3C0N8</accession>
<dbReference type="STRING" id="926559.JoomaDRAFT_0121"/>
<dbReference type="Pfam" id="PF12099">
    <property type="entry name" value="DUF3575"/>
    <property type="match status" value="1"/>
</dbReference>
<dbReference type="OrthoDB" id="945117at2"/>
<evidence type="ECO:0000313" key="2">
    <source>
        <dbReference type="EMBL" id="EIJ37181.1"/>
    </source>
</evidence>
<protein>
    <submittedName>
        <fullName evidence="2">Uncharacterized protein</fullName>
    </submittedName>
</protein>
<evidence type="ECO:0000313" key="3">
    <source>
        <dbReference type="Proteomes" id="UP000004690"/>
    </source>
</evidence>
<gene>
    <name evidence="2" type="ORF">JoomaDRAFT_0121</name>
</gene>
<dbReference type="EMBL" id="JH651380">
    <property type="protein sequence ID" value="EIJ37181.1"/>
    <property type="molecule type" value="Genomic_DNA"/>
</dbReference>
<dbReference type="InterPro" id="IPR011250">
    <property type="entry name" value="OMP/PagP_B-barrel"/>
</dbReference>
<dbReference type="Proteomes" id="UP000004690">
    <property type="component" value="Unassembled WGS sequence"/>
</dbReference>
<sequence length="231" mass="26595">MKNKLLFTFLILAIFSANSQIERTNEKAFIPKGKWMTSGTISVNFFDNKTTDINNDEEANGESDYINFNFTPKVGYSIAKNWVAGIGLGYTYSRNKGKSFEKDSLTSHYQYTTNAYSINPFVRRYVSTGKNLLFFFQGETKYQYSKSKDINNYPSENNDYHTSANLFFIGIRPGLNFFLNNHWALETTIGRAGYEYTKSSSDSSNIHDQQSNNFFIDLDLSDVYFGISYFF</sequence>
<feature type="signal peptide" evidence="1">
    <location>
        <begin position="1"/>
        <end position="19"/>
    </location>
</feature>
<dbReference type="HOGENOM" id="CLU_100971_1_0_10"/>
<evidence type="ECO:0000256" key="1">
    <source>
        <dbReference type="SAM" id="SignalP"/>
    </source>
</evidence>
<dbReference type="Gene3D" id="2.40.160.20">
    <property type="match status" value="1"/>
</dbReference>
<organism evidence="2 3">
    <name type="scientific">Galbibacter orientalis DSM 19592</name>
    <dbReference type="NCBI Taxonomy" id="926559"/>
    <lineage>
        <taxon>Bacteria</taxon>
        <taxon>Pseudomonadati</taxon>
        <taxon>Bacteroidota</taxon>
        <taxon>Flavobacteriia</taxon>
        <taxon>Flavobacteriales</taxon>
        <taxon>Flavobacteriaceae</taxon>
        <taxon>Galbibacter</taxon>
    </lineage>
</organism>
<dbReference type="InterPro" id="IPR021958">
    <property type="entry name" value="DUF3575"/>
</dbReference>
<dbReference type="SUPFAM" id="SSF56925">
    <property type="entry name" value="OMPA-like"/>
    <property type="match status" value="1"/>
</dbReference>
<reference evidence="2 3" key="1">
    <citation type="submission" date="2012-02" db="EMBL/GenBank/DDBJ databases">
        <title>Improved High-Quality Draft genome of Joostella marina DSM 19592.</title>
        <authorList>
            <consortium name="US DOE Joint Genome Institute (JGI-PGF)"/>
            <person name="Lucas S."/>
            <person name="Copeland A."/>
            <person name="Lapidus A."/>
            <person name="Bruce D."/>
            <person name="Goodwin L."/>
            <person name="Pitluck S."/>
            <person name="Peters L."/>
            <person name="Chertkov O."/>
            <person name="Ovchinnikova G."/>
            <person name="Kyrpides N."/>
            <person name="Mavromatis K."/>
            <person name="Detter J.C."/>
            <person name="Han C."/>
            <person name="Land M."/>
            <person name="Hauser L."/>
            <person name="Markowitz V."/>
            <person name="Cheng J.-F."/>
            <person name="Hugenholtz P."/>
            <person name="Woyke T."/>
            <person name="Wu D."/>
            <person name="Tindall B."/>
            <person name="Brambilla E."/>
            <person name="Klenk H.-P."/>
            <person name="Eisen J.A."/>
        </authorList>
    </citation>
    <scope>NUCLEOTIDE SEQUENCE [LARGE SCALE GENOMIC DNA]</scope>
    <source>
        <strain evidence="2 3">DSM 19592</strain>
    </source>
</reference>
<dbReference type="AlphaFoldDB" id="I3C0N8"/>
<keyword evidence="3" id="KW-1185">Reference proteome</keyword>
<name>I3C0N8_9FLAO</name>
<feature type="chain" id="PRO_5003669100" evidence="1">
    <location>
        <begin position="20"/>
        <end position="231"/>
    </location>
</feature>
<keyword evidence="1" id="KW-0732">Signal</keyword>
<dbReference type="eggNOG" id="COG3637">
    <property type="taxonomic scope" value="Bacteria"/>
</dbReference>
<proteinExistence type="predicted"/>